<feature type="domain" description="VWFA" evidence="8">
    <location>
        <begin position="956"/>
        <end position="1136"/>
    </location>
</feature>
<dbReference type="Gene3D" id="3.40.50.410">
    <property type="entry name" value="von Willebrand factor, type A domain"/>
    <property type="match status" value="1"/>
</dbReference>
<keyword evidence="2" id="KW-0547">Nucleotide-binding</keyword>
<feature type="region of interest" description="Disordered" evidence="6">
    <location>
        <begin position="1539"/>
        <end position="1562"/>
    </location>
</feature>
<comment type="caution">
    <text evidence="11">The sequence shown here is derived from an EMBL/GenBank/DDBJ whole genome shotgun (WGS) entry which is preliminary data.</text>
</comment>
<evidence type="ECO:0000256" key="4">
    <source>
        <dbReference type="RuleBase" id="RU362114"/>
    </source>
</evidence>
<dbReference type="SMART" id="SM00292">
    <property type="entry name" value="BRCT"/>
    <property type="match status" value="1"/>
</dbReference>
<feature type="compositionally biased region" description="Low complexity" evidence="6">
    <location>
        <begin position="1543"/>
        <end position="1556"/>
    </location>
</feature>
<dbReference type="InterPro" id="IPR036420">
    <property type="entry name" value="BRCT_dom_sf"/>
</dbReference>
<protein>
    <recommendedName>
        <fullName evidence="4">Poly [ADP-ribose] polymerase</fullName>
        <shortName evidence="4">PARP</shortName>
        <ecNumber evidence="4">2.4.2.-</ecNumber>
    </recommendedName>
</protein>
<dbReference type="SMART" id="SM00327">
    <property type="entry name" value="VWA"/>
    <property type="match status" value="1"/>
</dbReference>
<evidence type="ECO:0000259" key="7">
    <source>
        <dbReference type="PROSITE" id="PS50172"/>
    </source>
</evidence>
<dbReference type="Pfam" id="PF00533">
    <property type="entry name" value="BRCT"/>
    <property type="match status" value="1"/>
</dbReference>
<dbReference type="Proteomes" id="UP000663860">
    <property type="component" value="Unassembled WGS sequence"/>
</dbReference>
<dbReference type="PROSITE" id="PS50234">
    <property type="entry name" value="VWFA"/>
    <property type="match status" value="1"/>
</dbReference>
<feature type="region of interest" description="Disordered" evidence="6">
    <location>
        <begin position="1720"/>
        <end position="1747"/>
    </location>
</feature>
<dbReference type="PRINTS" id="PR00301">
    <property type="entry name" value="HEATSHOCK70"/>
</dbReference>
<feature type="region of interest" description="Disordered" evidence="6">
    <location>
        <begin position="1990"/>
        <end position="2019"/>
    </location>
</feature>
<dbReference type="PANTHER" id="PTHR46530:SF1">
    <property type="entry name" value="PROTEIN MONO-ADP-RIBOSYLTRANSFERASE PARP4"/>
    <property type="match status" value="1"/>
</dbReference>
<dbReference type="Gene3D" id="2.60.34.10">
    <property type="entry name" value="Substrate Binding Domain Of DNAk, Chain A, domain 1"/>
    <property type="match status" value="1"/>
</dbReference>
<dbReference type="PROSITE" id="PS51468">
    <property type="entry name" value="VIT"/>
    <property type="match status" value="1"/>
</dbReference>
<evidence type="ECO:0000259" key="10">
    <source>
        <dbReference type="PROSITE" id="PS51468"/>
    </source>
</evidence>
<organism evidence="11 12">
    <name type="scientific">Adineta steineri</name>
    <dbReference type="NCBI Taxonomy" id="433720"/>
    <lineage>
        <taxon>Eukaryota</taxon>
        <taxon>Metazoa</taxon>
        <taxon>Spiralia</taxon>
        <taxon>Gnathifera</taxon>
        <taxon>Rotifera</taxon>
        <taxon>Eurotatoria</taxon>
        <taxon>Bdelloidea</taxon>
        <taxon>Adinetida</taxon>
        <taxon>Adinetidae</taxon>
        <taxon>Adineta</taxon>
    </lineage>
</organism>
<dbReference type="InterPro" id="IPR002035">
    <property type="entry name" value="VWF_A"/>
</dbReference>
<gene>
    <name evidence="11" type="ORF">IZO911_LOCUS22521</name>
</gene>
<evidence type="ECO:0000256" key="2">
    <source>
        <dbReference type="ARBA" id="ARBA00022741"/>
    </source>
</evidence>
<keyword evidence="4" id="KW-0328">Glycosyltransferase</keyword>
<dbReference type="Pfam" id="PF00012">
    <property type="entry name" value="HSP70"/>
    <property type="match status" value="1"/>
</dbReference>
<dbReference type="EC" id="2.4.2.-" evidence="4"/>
<dbReference type="Gene3D" id="1.20.142.10">
    <property type="entry name" value="Poly(ADP-ribose) polymerase, regulatory domain"/>
    <property type="match status" value="1"/>
</dbReference>
<dbReference type="Pfam" id="PF13768">
    <property type="entry name" value="VWA_3"/>
    <property type="match status" value="1"/>
</dbReference>
<evidence type="ECO:0000313" key="11">
    <source>
        <dbReference type="EMBL" id="CAF1091455.1"/>
    </source>
</evidence>
<evidence type="ECO:0000313" key="12">
    <source>
        <dbReference type="Proteomes" id="UP000663860"/>
    </source>
</evidence>
<dbReference type="SUPFAM" id="SSF47587">
    <property type="entry name" value="Domain of poly(ADP-ribose) polymerase"/>
    <property type="match status" value="1"/>
</dbReference>
<comment type="similarity">
    <text evidence="1">Belongs to the heat shock protein 70 family.</text>
</comment>
<dbReference type="EMBL" id="CAJNOE010000252">
    <property type="protein sequence ID" value="CAF1091455.1"/>
    <property type="molecule type" value="Genomic_DNA"/>
</dbReference>
<keyword evidence="4" id="KW-0520">NAD</keyword>
<feature type="compositionally biased region" description="Low complexity" evidence="6">
    <location>
        <begin position="1720"/>
        <end position="1739"/>
    </location>
</feature>
<evidence type="ECO:0000259" key="9">
    <source>
        <dbReference type="PROSITE" id="PS51059"/>
    </source>
</evidence>
<dbReference type="InterPro" id="IPR001357">
    <property type="entry name" value="BRCT_dom"/>
</dbReference>
<dbReference type="Pfam" id="PF08487">
    <property type="entry name" value="VIT"/>
    <property type="match status" value="1"/>
</dbReference>
<dbReference type="PROSITE" id="PS50172">
    <property type="entry name" value="BRCT"/>
    <property type="match status" value="1"/>
</dbReference>
<feature type="domain" description="BRCT" evidence="7">
    <location>
        <begin position="1"/>
        <end position="77"/>
    </location>
</feature>
<evidence type="ECO:0000256" key="1">
    <source>
        <dbReference type="ARBA" id="ARBA00007381"/>
    </source>
</evidence>
<feature type="coiled-coil region" evidence="5">
    <location>
        <begin position="1390"/>
        <end position="1417"/>
    </location>
</feature>
<dbReference type="PROSITE" id="PS51059">
    <property type="entry name" value="PARP_CATALYTIC"/>
    <property type="match status" value="1"/>
</dbReference>
<name>A0A814NFY7_9BILA</name>
<keyword evidence="3" id="KW-0067">ATP-binding</keyword>
<dbReference type="InterPro" id="IPR036616">
    <property type="entry name" value="Poly(ADP-ribose)pol_reg_dom_sf"/>
</dbReference>
<feature type="compositionally biased region" description="Pro residues" evidence="6">
    <location>
        <begin position="1997"/>
        <end position="2010"/>
    </location>
</feature>
<feature type="compositionally biased region" description="Low complexity" evidence="6">
    <location>
        <begin position="1933"/>
        <end position="1956"/>
    </location>
</feature>
<feature type="region of interest" description="Disordered" evidence="6">
    <location>
        <begin position="1921"/>
        <end position="1971"/>
    </location>
</feature>
<reference evidence="11" key="1">
    <citation type="submission" date="2021-02" db="EMBL/GenBank/DDBJ databases">
        <authorList>
            <person name="Nowell W R."/>
        </authorList>
    </citation>
    <scope>NUCLEOTIDE SEQUENCE</scope>
</reference>
<feature type="domain" description="VIT" evidence="10">
    <location>
        <begin position="675"/>
        <end position="803"/>
    </location>
</feature>
<keyword evidence="5" id="KW-0175">Coiled coil</keyword>
<evidence type="ECO:0000256" key="3">
    <source>
        <dbReference type="ARBA" id="ARBA00022840"/>
    </source>
</evidence>
<accession>A0A814NFY7</accession>
<dbReference type="InterPro" id="IPR031273">
    <property type="entry name" value="PARP4"/>
</dbReference>
<proteinExistence type="inferred from homology"/>
<dbReference type="InterPro" id="IPR036465">
    <property type="entry name" value="vWFA_dom_sf"/>
</dbReference>
<dbReference type="GO" id="GO:0003950">
    <property type="term" value="F:NAD+ poly-ADP-ribosyltransferase activity"/>
    <property type="evidence" value="ECO:0007669"/>
    <property type="project" value="UniProtKB-UniRule"/>
</dbReference>
<dbReference type="SMART" id="SM00609">
    <property type="entry name" value="VIT"/>
    <property type="match status" value="1"/>
</dbReference>
<dbReference type="InterPro" id="IPR013126">
    <property type="entry name" value="Hsp_70_fam"/>
</dbReference>
<keyword evidence="4" id="KW-0808">Transferase</keyword>
<dbReference type="GO" id="GO:0005524">
    <property type="term" value="F:ATP binding"/>
    <property type="evidence" value="ECO:0007669"/>
    <property type="project" value="UniProtKB-KW"/>
</dbReference>
<dbReference type="SUPFAM" id="SSF52113">
    <property type="entry name" value="BRCT domain"/>
    <property type="match status" value="1"/>
</dbReference>
<dbReference type="PANTHER" id="PTHR46530">
    <property type="entry name" value="PROTEIN MONO-ADP-RIBOSYLTRANSFERASE PARP4"/>
    <property type="match status" value="1"/>
</dbReference>
<dbReference type="GO" id="GO:0005737">
    <property type="term" value="C:cytoplasm"/>
    <property type="evidence" value="ECO:0007669"/>
    <property type="project" value="TreeGrafter"/>
</dbReference>
<dbReference type="InterPro" id="IPR029047">
    <property type="entry name" value="HSP70_peptide-bd_sf"/>
</dbReference>
<feature type="domain" description="PARP catalytic" evidence="9">
    <location>
        <begin position="430"/>
        <end position="636"/>
    </location>
</feature>
<dbReference type="SUPFAM" id="SSF100920">
    <property type="entry name" value="Heat shock protein 70kD (HSP70), peptide-binding domain"/>
    <property type="match status" value="1"/>
</dbReference>
<feature type="compositionally biased region" description="Gly residues" evidence="6">
    <location>
        <begin position="2171"/>
        <end position="2183"/>
    </location>
</feature>
<sequence length="2617" mass="293010">MSVLNGKTFVLELGSSIRFKAKQELINYLRQQNANISYILTASTDYVLVSNDIDTYKTRRAKQLGIPLLNVEYIYECRNISIEKEPPNIKRFIVTSAEDKENFSKTGTIPVSGGGNSSTSAVKPIKFDLSKTKIWNSDDVELPQFDEITHAEIGKWAIFKETNDNSDIYFALELQIIPEEYINQINNNNYRLRVRYEKQTITSLKGKISIIQYAFSNDISELHQLFASYYYRIATMPRITRIRDLLPDKLGSKLLLRSLFLHRIDTQMLDDNICQLIESLWIESIGDLNKILSVPPESIALKTIIEAEAALLEIKSDSDSASQAETRFYSLIPHQQSYVIDLIKNRRALIDKIDLCQMLRDMATVNELTNWNVKASIEAKYRALKCHIESIENNTLEYTTISNMIHSSTNTFMLRDMATVNELTNWNVKASIEAKYRALKCHIESIENNTLEYTTISNMIHSSTNTNEEVIVHHIYSVAKQTDVLNFRSTLFNQKQLFHGSKYNNFLGILSRGLLMPKMVVNDLGITRTDIGCLGYGVYFSDSVSTSLKYTTSSVARPGRRLLCISQVALGDSAKFYSYAPSLIEPPENFHSTHGVKNNTENNSRFIDDEYVVYNLDQQKLLYIVEVSWKPYDSINETLSLLPIVRDYLTNQSNILKNEIDIPTTIEDEVIEVAEQDYGLICPSSGQLVPLKAFHIRAQLVDVTAEVVLYQVYHNTSTIPIEAKYVFPLDENCSVCGFEAHINNKIIKGVVKEKEQAKREYREAIEKGHGAYLMHQEQPEVFSVSVGNLPANCEVIIKITYVAELPIENNDIIFRLPAKVASWQSKQALDMKDQTILPSINLEQDNSSIKSVAFSLKASIRMPYEIMKLFSPTHRLRRKITDCIAMIELVDNILFEKDFILSITLKSINLPRMLNETYVLSDENNNTEINDENSQACMLIFYPKFEMINNANEYIEIVFLIDVSNSMDGNHVQQAKQLAHLFLTNMKNNNRNIYFNIVTFGSDNDECFPISSLNTNENIDKAKHFILHSLDHRGNTDLFSVLRQYSLLPSPSKLGRQFILLSDGHINDLKSILQLFKTQSSMIHDRLFTCSIGDTSNKHNLKQLANGTHGGGLTTVFDSNYRSRWKTKVLLILEHIRQPCVNNISIDWHGNIDNQQEKFTNQAPKMIRSLFNGMRLTVYRFIQNCHKATLTAMINNQEFNTTVFSNKITETKGRILHCLTARAIIHDYENGLLHIDESENELIKKQYKQDLIQLSMKYSVVSSFTSFVAIEERDGEALEPGVRLLDVMLENDIDLLPYVGWDGDRSQTDLMKEKLLNAKRLFDSASVSNKIDLSNEYESFCQNISYRSGGDAKYDLMLTIIDTYRITLKENEKAQELENKMQLDLLNEINNATADERKILEKRLDEINIRIESEKSQNLENQSITSEESESELTCANDYVCDEYDDDDNYLMETNDSLGNMAAKVLLPTDSDSSSDSDNDMGFGLFDDYEEAAPSMACTTSFKRTRAMPATINTSKDEDEEEDGDDMYGFDLFGEGGGGGGFSSSSKSTSKQNKSFGLREIAPSKSAVNEKKSWDAELDEEECDMGFALFGDEDFAPPQTINYETKEKSANKAEESEEEIILPAKPKASIPTLRKRLDQTSDIISQIECNIASATKQSKSAFTTSPSYMPTSVNEAEEKLQKKSFKISKVFDGALQKQKKTGFLTESSKDKHRQQLVFPPQQQQLQPQQQQQQQQQQQLRISSPTPPTTSDLFSLITDSFALASDAYSSIRCDNLSLVLTDPFEHNNNNNNKNDSLTLHGFYAPSNFSFNAPPPPPPPPGAASQLFGNSTSNTTTSFGASPYISSAMFSSTAPPPPQLPSFLSPTPALFGSSTSSTTISFGASPFGGPPPPAPLPSSTSALFGSSTTISGAAPSFGGSAMFSVTAPPPPPRFPSSASALNGSSTSNTTFSFGASPFGGPPPPAPFPSSTSALFGSSTTAPLGASPFSGSATFSATSLPPPPPPPPAPFPPSTSALFGSSTTTSIAAPSFGGPSMYYTAGPPPPVPFPSSASALFGNSTSNTTFCSNVPPSNYSPMYNVPAYLPQLPQPPPGASIANLTELNRSSDTKDYRVHLAPINPVLPKASSLSKASFSFTNDRQESNTDYSRSRRTSSSYRGHDQIPRSPMAYMGGDQRGGGGSRGGRGAKTSNLISQSERMDESNFEQIEESITRSPETIYTHSIASAQFYDMQPDVDNDRSVQGSIYNTLLNEIPAFAGKRSNKKKLPLISNRETRVTQMQDLLLLDVTPLSLGIEDVNGQMCIIIPRNSTIPRKAQLDFVFTNAYAYQTTATIRIFRGEHKSTKYNTFLGEFVLTNLTSNFTSKTLEISICMDLDANGLLIVNAEESRSGAKAMITINQQDHHLTPDDIERHLQYVRSNPDYQAITIDNQQMNNSLYMLKGDTENRKINFSGEIEISKDFPIFPKFKTISLTSTIMNELKRIQSSNGSFNINEDFVKLLSIDMKNFDELKEYLYKQGFNSFALNTQNDIIHLIATGIILIEFLLQVPLSERNELLIPFNSEQIRSLLHRHLPKPLLENADKAIDFYAQKRLSYGIYCQQLELKYSSWEKLIQYGIFNIEN</sequence>
<dbReference type="InterPro" id="IPR012317">
    <property type="entry name" value="Poly(ADP-ribose)pol_cat_dom"/>
</dbReference>
<dbReference type="Gene3D" id="3.90.228.10">
    <property type="match status" value="1"/>
</dbReference>
<dbReference type="GO" id="GO:0140662">
    <property type="term" value="F:ATP-dependent protein folding chaperone"/>
    <property type="evidence" value="ECO:0007669"/>
    <property type="project" value="InterPro"/>
</dbReference>
<dbReference type="Pfam" id="PF00644">
    <property type="entry name" value="PARP"/>
    <property type="match status" value="1"/>
</dbReference>
<dbReference type="InterPro" id="IPR013694">
    <property type="entry name" value="VIT"/>
</dbReference>
<evidence type="ECO:0000259" key="8">
    <source>
        <dbReference type="PROSITE" id="PS50234"/>
    </source>
</evidence>
<evidence type="ECO:0000256" key="6">
    <source>
        <dbReference type="SAM" id="MobiDB-lite"/>
    </source>
</evidence>
<evidence type="ECO:0000256" key="5">
    <source>
        <dbReference type="SAM" id="Coils"/>
    </source>
</evidence>
<feature type="region of interest" description="Disordered" evidence="6">
    <location>
        <begin position="2131"/>
        <end position="2208"/>
    </location>
</feature>
<dbReference type="SUPFAM" id="SSF56399">
    <property type="entry name" value="ADP-ribosylation"/>
    <property type="match status" value="1"/>
</dbReference>
<dbReference type="SUPFAM" id="SSF53300">
    <property type="entry name" value="vWA-like"/>
    <property type="match status" value="1"/>
</dbReference>